<accession>A0A9P5U4K3</accession>
<proteinExistence type="predicted"/>
<dbReference type="Proteomes" id="UP000772434">
    <property type="component" value="Unassembled WGS sequence"/>
</dbReference>
<protein>
    <submittedName>
        <fullName evidence="1">Uncharacterized protein</fullName>
    </submittedName>
</protein>
<sequence length="117" mass="12541">MPAPKHSTTCTDISVIGTVGTFTPTVPVDSEPAPVLKPAVGQSQALDQWPDFKQCPVPGYDLDAAILRDLSSSPTPTLLELEVVEQPTSTKVLQKQEIKVHDYASPSQAIDSKEDQA</sequence>
<keyword evidence="2" id="KW-1185">Reference proteome</keyword>
<name>A0A9P5U4K3_9AGAR</name>
<evidence type="ECO:0000313" key="2">
    <source>
        <dbReference type="Proteomes" id="UP000772434"/>
    </source>
</evidence>
<reference evidence="1" key="1">
    <citation type="submission" date="2020-11" db="EMBL/GenBank/DDBJ databases">
        <authorList>
            <consortium name="DOE Joint Genome Institute"/>
            <person name="Ahrendt S."/>
            <person name="Riley R."/>
            <person name="Andreopoulos W."/>
            <person name="Labutti K."/>
            <person name="Pangilinan J."/>
            <person name="Ruiz-Duenas F.J."/>
            <person name="Barrasa J.M."/>
            <person name="Sanchez-Garcia M."/>
            <person name="Camarero S."/>
            <person name="Miyauchi S."/>
            <person name="Serrano A."/>
            <person name="Linde D."/>
            <person name="Babiker R."/>
            <person name="Drula E."/>
            <person name="Ayuso-Fernandez I."/>
            <person name="Pacheco R."/>
            <person name="Padilla G."/>
            <person name="Ferreira P."/>
            <person name="Barriuso J."/>
            <person name="Kellner H."/>
            <person name="Castanera R."/>
            <person name="Alfaro M."/>
            <person name="Ramirez L."/>
            <person name="Pisabarro A.G."/>
            <person name="Kuo A."/>
            <person name="Tritt A."/>
            <person name="Lipzen A."/>
            <person name="He G."/>
            <person name="Yan M."/>
            <person name="Ng V."/>
            <person name="Cullen D."/>
            <person name="Martin F."/>
            <person name="Rosso M.-N."/>
            <person name="Henrissat B."/>
            <person name="Hibbett D."/>
            <person name="Martinez A.T."/>
            <person name="Grigoriev I.V."/>
        </authorList>
    </citation>
    <scope>NUCLEOTIDE SEQUENCE</scope>
    <source>
        <strain evidence="1">AH 40177</strain>
    </source>
</reference>
<dbReference type="EMBL" id="JADNRY010000114">
    <property type="protein sequence ID" value="KAF9064833.1"/>
    <property type="molecule type" value="Genomic_DNA"/>
</dbReference>
<dbReference type="AlphaFoldDB" id="A0A9P5U4K3"/>
<evidence type="ECO:0000313" key="1">
    <source>
        <dbReference type="EMBL" id="KAF9064833.1"/>
    </source>
</evidence>
<gene>
    <name evidence="1" type="ORF">BDP27DRAFT_1425421</name>
</gene>
<organism evidence="1 2">
    <name type="scientific">Rhodocollybia butyracea</name>
    <dbReference type="NCBI Taxonomy" id="206335"/>
    <lineage>
        <taxon>Eukaryota</taxon>
        <taxon>Fungi</taxon>
        <taxon>Dikarya</taxon>
        <taxon>Basidiomycota</taxon>
        <taxon>Agaricomycotina</taxon>
        <taxon>Agaricomycetes</taxon>
        <taxon>Agaricomycetidae</taxon>
        <taxon>Agaricales</taxon>
        <taxon>Marasmiineae</taxon>
        <taxon>Omphalotaceae</taxon>
        <taxon>Rhodocollybia</taxon>
    </lineage>
</organism>
<comment type="caution">
    <text evidence="1">The sequence shown here is derived from an EMBL/GenBank/DDBJ whole genome shotgun (WGS) entry which is preliminary data.</text>
</comment>